<dbReference type="GO" id="GO:0004842">
    <property type="term" value="F:ubiquitin-protein transferase activity"/>
    <property type="evidence" value="ECO:0007669"/>
    <property type="project" value="InterPro"/>
</dbReference>
<reference evidence="2" key="1">
    <citation type="submission" date="2022-08" db="EMBL/GenBank/DDBJ databases">
        <authorList>
            <person name="Kallberg Y."/>
            <person name="Tangrot J."/>
            <person name="Rosling A."/>
        </authorList>
    </citation>
    <scope>NUCLEOTIDE SEQUENCE</scope>
    <source>
        <strain evidence="2">Wild A</strain>
    </source>
</reference>
<dbReference type="Pfam" id="PF07728">
    <property type="entry name" value="AAA_5"/>
    <property type="match status" value="1"/>
</dbReference>
<proteinExistence type="predicted"/>
<dbReference type="SUPFAM" id="SSF52540">
    <property type="entry name" value="P-loop containing nucleoside triphosphate hydrolases"/>
    <property type="match status" value="1"/>
</dbReference>
<dbReference type="PANTHER" id="PTHR22605">
    <property type="entry name" value="RZ-TYPE DOMAIN-CONTAINING PROTEIN"/>
    <property type="match status" value="1"/>
</dbReference>
<dbReference type="PANTHER" id="PTHR22605:SF1">
    <property type="entry name" value="RZ-TYPE DOMAIN-CONTAINING PROTEIN"/>
    <property type="match status" value="1"/>
</dbReference>
<dbReference type="OrthoDB" id="2423195at2759"/>
<dbReference type="GO" id="GO:0005524">
    <property type="term" value="F:ATP binding"/>
    <property type="evidence" value="ECO:0007669"/>
    <property type="project" value="InterPro"/>
</dbReference>
<dbReference type="EMBL" id="CAMKVN010002788">
    <property type="protein sequence ID" value="CAI2182617.1"/>
    <property type="molecule type" value="Genomic_DNA"/>
</dbReference>
<organism evidence="2 3">
    <name type="scientific">Funneliformis geosporum</name>
    <dbReference type="NCBI Taxonomy" id="1117311"/>
    <lineage>
        <taxon>Eukaryota</taxon>
        <taxon>Fungi</taxon>
        <taxon>Fungi incertae sedis</taxon>
        <taxon>Mucoromycota</taxon>
        <taxon>Glomeromycotina</taxon>
        <taxon>Glomeromycetes</taxon>
        <taxon>Glomerales</taxon>
        <taxon>Glomeraceae</taxon>
        <taxon>Funneliformis</taxon>
    </lineage>
</organism>
<protein>
    <submittedName>
        <fullName evidence="2">19463_t:CDS:1</fullName>
    </submittedName>
</protein>
<dbReference type="Gene3D" id="3.40.50.300">
    <property type="entry name" value="P-loop containing nucleotide triphosphate hydrolases"/>
    <property type="match status" value="1"/>
</dbReference>
<dbReference type="InterPro" id="IPR027417">
    <property type="entry name" value="P-loop_NTPase"/>
</dbReference>
<evidence type="ECO:0000313" key="2">
    <source>
        <dbReference type="EMBL" id="CAI2182617.1"/>
    </source>
</evidence>
<gene>
    <name evidence="2" type="ORF">FWILDA_LOCUS10669</name>
</gene>
<dbReference type="GO" id="GO:0016887">
    <property type="term" value="F:ATP hydrolysis activity"/>
    <property type="evidence" value="ECO:0007669"/>
    <property type="project" value="InterPro"/>
</dbReference>
<feature type="non-terminal residue" evidence="2">
    <location>
        <position position="2332"/>
    </location>
</feature>
<keyword evidence="3" id="KW-1185">Reference proteome</keyword>
<accession>A0A9W4WSD6</accession>
<dbReference type="InterPro" id="IPR011704">
    <property type="entry name" value="ATPase_dyneun-rel_AAA"/>
</dbReference>
<comment type="caution">
    <text evidence="2">The sequence shown here is derived from an EMBL/GenBank/DDBJ whole genome shotgun (WGS) entry which is preliminary data.</text>
</comment>
<evidence type="ECO:0000313" key="3">
    <source>
        <dbReference type="Proteomes" id="UP001153678"/>
    </source>
</evidence>
<evidence type="ECO:0000259" key="1">
    <source>
        <dbReference type="Pfam" id="PF07728"/>
    </source>
</evidence>
<dbReference type="Proteomes" id="UP001153678">
    <property type="component" value="Unassembled WGS sequence"/>
</dbReference>
<feature type="domain" description="ATPase dynein-related AAA" evidence="1">
    <location>
        <begin position="1579"/>
        <end position="1661"/>
    </location>
</feature>
<name>A0A9W4WSD6_9GLOM</name>
<dbReference type="InterPro" id="IPR031248">
    <property type="entry name" value="RNF213"/>
</dbReference>
<sequence>IKRFGVPVILGDGKELGNWKTPNINLHQPFPQNPTYWQSDPVIISLSSIEKKNDIHYKIAVYIFKPYLRGREERIIFEGNGSQDKRSLDIARNHQFCIWKNNAEVHLHIINDFAFVDYIYNSIKGNNLKDKVMEYQHLLDIHNDLTIRASNLRYHITRQEIYGHYELPYAFPSGLLLDALENYKREILPSDAKDPMYIAVTTLVEHNAFKMQFHWLRIFTIAAEVDPNYTFVDRLQALKYYSNNLLAVFIKGVADIVLNIDGIDFENYVKLPRLLSEVLLHDNNELDKQIFVSFIDQVRENVIHDDAYSLESHFKKLHKRYRDDVYIVFRNHALFLLGSPVRNWINQNVLAIRRLLQNDDLNWRSDDKIQSLELISQSHSLELLNIFPELLDDWLRSDFSDTKMKMLPSICVNWFTLLLTKLGTNDTNTSNEGNFIYAVFERLERMYPLLGKRINVWRNLTEIAIERVKGCSELRIYAATKFIVRIKQDGVKKLFLDMVKEILNKNVQQINDQLLNKIFIICDCKGKSLEIPNSMSEDLLYHIMTRLQGQSTTSSHSEYYLTTLKTTRFWNIILRASGSVSKLNANSFVKNTKISINELGGLLFEKMIDIKLLQRILEYPDDKLFQHFDAAVARKKSLGDVIVSREEIAKLRKLCKDYQQHLDILFKFYSGFCSSIQVINVNYFILDIQQHMQNSHKVKLKQVLTSDYWTFHEKTFESARRCYKYNNSQTFRNIFEICLREDATATNVEYIAQKLMPAVFDRYLTMCKQFKEWEKLKCSDASLFWNVTNVNAELNLMYGYESHKSQIFVQTLDHLSKIPHWIERLEQLEKIVEIFQIPHNEDDWLSKSIRILKNDSMELGQINNFFDYLDRNLSNVNNDCWKLIRELSSADDFMDFLRKIAQHNIKNLCAEDWLDNMVSSFIQVNIVLFPLMDKNKMETISDFLEALLHVIKKDSTLGEKVALCNNIMYISNPGEVTKKELKNAVTNGTYTFTRDQNDNVCIVTLKNPNKTNGIFNINEILGLRGLALVIAKPKTTVNNIINEVVEISEKVINDFVYQVDIAQEIISVVSALIQMGHFGYRMFEINLHGTENMEDCLICLKDELDNWQSMVNSAQEKCYYLTFFHARHILTFYDYYTSEKLDKENEEECRTLVRYVNSNAQLPLRKDVQGISFGSENYPEILCEIGDELQRSFRNIPKQTRKFKFTQHSDMSDIDDKSKLFIAVYTDKTRISNIILSLYANYGSYPESWQFLICNSSTTIEELTIFIKRSFFAANNGYENHLFFRNDKLYLDQYCLEVQEIKVLDTEIMQEIYQELCPNVICVSSDLSGQGKTEWIKEASCLKQKIPYNFLISDDMDLKYLVNKLKECKLKHIQSLHINILSVNHTEDVNLFLFELLTFRTISHNNIVVSIPETFIYIEIASSLKQQLLDRLLILRYLPFKHLSWNIENFRVSQEITSPIQVVCHYLNLYDLGEINTKEILVHTSKASLSTESTISVLYRDELRVPSNFRDFLKSQIIGNPTNLEIDDYNTTSANALGVKLECLARKSTKTLELPEYALSSDNLIKMALILLRVRANIPVIVCGEAGCGKTSLITYLALMTEVKFQTLKFHAGTDEKTINRFMSDALREAQKGEIWILFDEINTCNHLGLLADLISNRVFRGSSLHPNIRLFSTCNPYRLRLTAEVKKYEEKSNLIYQVKPLPDQILDYVWDYGILKSNDEYKYIQIMAEKELSKLAHPVFTELLFASQKFIRKVEEPYSVSLRDIKRAIKLVKFFYNSFEDHSTVRKGYPPPGNPTTIVRSYVLAISLCYHSRLYERDLRKKYRHEMEKILQNHDVYEGENMIVKIIREEQEDYLNRMQCLHNAARNEALLENVFAMIVCILTKIPVLVIGESGSSKSLAIHLITDFAETSPFNPLKILHSLFESNPATEPTVSAIGTSNWRLDISKSSRALLVQSYVPPNFKCILIMDEKNLASVDPSLIGRFEKQYMSINDALNDEQKLLVENLCTWALKISTLIGFNQITSLNDKFAQNDRSIGFYTDDVIKGLVLEVTRSNPKAENEKILEICKERLITLISPDGILRAENSILDRDEIIRLKHRQYHDKNHFIDYELNDNILNYSQRNRKIESDTNFIFDLKKIEKKLVKRLVLGKAHFEMEDEGFFLRNFTFKHESFHNSLRILFDVKNILPQESIPEDKRVSILAMFLPSNSSFILRNSLNLSELHYFLNVILCFIKEISIKNSDILIVDFVNQWLKLARYDITYINIFNEFSLKYIVALYELIEEQVANLVIHNIDNKFKVSLTQPMKDSINDFEQELSEYNLVVLMGKMEKN</sequence>